<reference evidence="2 3" key="1">
    <citation type="journal article" date="2019" name="Sci. Rep.">
        <title>Orb-weaving spider Araneus ventricosus genome elucidates the spidroin gene catalogue.</title>
        <authorList>
            <person name="Kono N."/>
            <person name="Nakamura H."/>
            <person name="Ohtoshi R."/>
            <person name="Moran D.A.P."/>
            <person name="Shinohara A."/>
            <person name="Yoshida Y."/>
            <person name="Fujiwara M."/>
            <person name="Mori M."/>
            <person name="Tomita M."/>
            <person name="Arakawa K."/>
        </authorList>
    </citation>
    <scope>NUCLEOTIDE SEQUENCE [LARGE SCALE GENOMIC DNA]</scope>
</reference>
<organism evidence="2 3">
    <name type="scientific">Araneus ventricosus</name>
    <name type="common">Orbweaver spider</name>
    <name type="synonym">Epeira ventricosa</name>
    <dbReference type="NCBI Taxonomy" id="182803"/>
    <lineage>
        <taxon>Eukaryota</taxon>
        <taxon>Metazoa</taxon>
        <taxon>Ecdysozoa</taxon>
        <taxon>Arthropoda</taxon>
        <taxon>Chelicerata</taxon>
        <taxon>Arachnida</taxon>
        <taxon>Araneae</taxon>
        <taxon>Araneomorphae</taxon>
        <taxon>Entelegynae</taxon>
        <taxon>Araneoidea</taxon>
        <taxon>Araneidae</taxon>
        <taxon>Araneus</taxon>
    </lineage>
</organism>
<dbReference type="Proteomes" id="UP000499080">
    <property type="component" value="Unassembled WGS sequence"/>
</dbReference>
<comment type="caution">
    <text evidence="2">The sequence shown here is derived from an EMBL/GenBank/DDBJ whole genome shotgun (WGS) entry which is preliminary data.</text>
</comment>
<gene>
    <name evidence="1" type="ORF">AVEN_196954_1</name>
    <name evidence="2" type="ORF">AVEN_24401_1</name>
</gene>
<dbReference type="EMBL" id="BGPR01100989">
    <property type="protein sequence ID" value="GBM58123.1"/>
    <property type="molecule type" value="Genomic_DNA"/>
</dbReference>
<keyword evidence="3" id="KW-1185">Reference proteome</keyword>
<accession>A0A4Y2GZL6</accession>
<proteinExistence type="predicted"/>
<evidence type="ECO:0000313" key="1">
    <source>
        <dbReference type="EMBL" id="GBM58123.1"/>
    </source>
</evidence>
<dbReference type="AlphaFoldDB" id="A0A4Y2GZL6"/>
<name>A0A4Y2GZL6_ARAVE</name>
<sequence>MDWNRLWSFVCSASWKAGDLSAIESAATAVIGDLLTVCAAKPESAVTAITSELLSVCVADITPQKMSGQLVIGRACNCFRRFCLARTNRALAPKPRKFNTQSCYDKFNLKMGT</sequence>
<dbReference type="EMBL" id="BGPR01100996">
    <property type="protein sequence ID" value="GBM58156.1"/>
    <property type="molecule type" value="Genomic_DNA"/>
</dbReference>
<evidence type="ECO:0000313" key="3">
    <source>
        <dbReference type="Proteomes" id="UP000499080"/>
    </source>
</evidence>
<protein>
    <submittedName>
        <fullName evidence="2">Uncharacterized protein</fullName>
    </submittedName>
</protein>
<evidence type="ECO:0000313" key="2">
    <source>
        <dbReference type="EMBL" id="GBM58156.1"/>
    </source>
</evidence>